<evidence type="ECO:0000313" key="3">
    <source>
        <dbReference type="Proteomes" id="UP001589647"/>
    </source>
</evidence>
<feature type="domain" description="DUF4440" evidence="1">
    <location>
        <begin position="3"/>
        <end position="106"/>
    </location>
</feature>
<dbReference type="SUPFAM" id="SSF54427">
    <property type="entry name" value="NTF2-like"/>
    <property type="match status" value="1"/>
</dbReference>
<protein>
    <submittedName>
        <fullName evidence="2">Nuclear transport factor 2 family protein</fullName>
    </submittedName>
</protein>
<comment type="caution">
    <text evidence="2">The sequence shown here is derived from an EMBL/GenBank/DDBJ whole genome shotgun (WGS) entry which is preliminary data.</text>
</comment>
<reference evidence="2 3" key="1">
    <citation type="submission" date="2024-09" db="EMBL/GenBank/DDBJ databases">
        <authorList>
            <person name="Sun Q."/>
            <person name="Mori K."/>
        </authorList>
    </citation>
    <scope>NUCLEOTIDE SEQUENCE [LARGE SCALE GENOMIC DNA]</scope>
    <source>
        <strain evidence="2 3">CCM 3426</strain>
    </source>
</reference>
<evidence type="ECO:0000259" key="1">
    <source>
        <dbReference type="Pfam" id="PF14534"/>
    </source>
</evidence>
<proteinExistence type="predicted"/>
<dbReference type="Pfam" id="PF14534">
    <property type="entry name" value="DUF4440"/>
    <property type="match status" value="1"/>
</dbReference>
<evidence type="ECO:0000313" key="2">
    <source>
        <dbReference type="EMBL" id="MFB9207401.1"/>
    </source>
</evidence>
<dbReference type="Gene3D" id="3.10.450.50">
    <property type="match status" value="1"/>
</dbReference>
<dbReference type="Proteomes" id="UP001589647">
    <property type="component" value="Unassembled WGS sequence"/>
</dbReference>
<name>A0ABV5ISB4_9ACTN</name>
<keyword evidence="3" id="KW-1185">Reference proteome</keyword>
<dbReference type="RefSeq" id="WP_189654214.1">
    <property type="nucleotide sequence ID" value="NZ_BMRC01000063.1"/>
</dbReference>
<sequence length="122" mass="13287">MNIDELNRAWVAAQRAGDGQALADLLADDFTLVGPLGFVLDKKQWPAGYASGALVIRSMTWEQLSARVYGDTTVVVGQITQEAAYQGTPADGRFRVTQIWVRDGDRRLLAGLHYSPIAAPAR</sequence>
<dbReference type="EMBL" id="JBHMEI010000052">
    <property type="protein sequence ID" value="MFB9207401.1"/>
    <property type="molecule type" value="Genomic_DNA"/>
</dbReference>
<dbReference type="InterPro" id="IPR032710">
    <property type="entry name" value="NTF2-like_dom_sf"/>
</dbReference>
<dbReference type="InterPro" id="IPR027843">
    <property type="entry name" value="DUF4440"/>
</dbReference>
<gene>
    <name evidence="2" type="ORF">ACFFV7_39875</name>
</gene>
<accession>A0ABV5ISB4</accession>
<organism evidence="2 3">
    <name type="scientific">Nonomuraea spiralis</name>
    <dbReference type="NCBI Taxonomy" id="46182"/>
    <lineage>
        <taxon>Bacteria</taxon>
        <taxon>Bacillati</taxon>
        <taxon>Actinomycetota</taxon>
        <taxon>Actinomycetes</taxon>
        <taxon>Streptosporangiales</taxon>
        <taxon>Streptosporangiaceae</taxon>
        <taxon>Nonomuraea</taxon>
    </lineage>
</organism>